<gene>
    <name evidence="2" type="ORF">Bca52824_003722</name>
</gene>
<name>A0A8X8BEY4_BRACI</name>
<dbReference type="InterPro" id="IPR036397">
    <property type="entry name" value="RNaseH_sf"/>
</dbReference>
<dbReference type="InterPro" id="IPR052929">
    <property type="entry name" value="RNase_H-like_EbsB-rel"/>
</dbReference>
<dbReference type="OrthoDB" id="1109693at2759"/>
<accession>A0A8X8BEY4</accession>
<proteinExistence type="predicted"/>
<dbReference type="InterPro" id="IPR044730">
    <property type="entry name" value="RNase_H-like_dom_plant"/>
</dbReference>
<dbReference type="GO" id="GO:0004523">
    <property type="term" value="F:RNA-DNA hybrid ribonuclease activity"/>
    <property type="evidence" value="ECO:0007669"/>
    <property type="project" value="InterPro"/>
</dbReference>
<dbReference type="InterPro" id="IPR012337">
    <property type="entry name" value="RNaseH-like_sf"/>
</dbReference>
<evidence type="ECO:0000259" key="1">
    <source>
        <dbReference type="Pfam" id="PF13456"/>
    </source>
</evidence>
<dbReference type="EMBL" id="JAAMPC010000001">
    <property type="protein sequence ID" value="KAG2332542.1"/>
    <property type="molecule type" value="Genomic_DNA"/>
</dbReference>
<dbReference type="SUPFAM" id="SSF53098">
    <property type="entry name" value="Ribonuclease H-like"/>
    <property type="match status" value="1"/>
</dbReference>
<dbReference type="AlphaFoldDB" id="A0A8X8BEY4"/>
<dbReference type="Proteomes" id="UP000886595">
    <property type="component" value="Unassembled WGS sequence"/>
</dbReference>
<reference evidence="2 3" key="1">
    <citation type="submission" date="2020-02" db="EMBL/GenBank/DDBJ databases">
        <authorList>
            <person name="Ma Q."/>
            <person name="Huang Y."/>
            <person name="Song X."/>
            <person name="Pei D."/>
        </authorList>
    </citation>
    <scope>NUCLEOTIDE SEQUENCE [LARGE SCALE GENOMIC DNA]</scope>
    <source>
        <strain evidence="2">Sxm20200214</strain>
        <tissue evidence="2">Leaf</tissue>
    </source>
</reference>
<comment type="caution">
    <text evidence="2">The sequence shown here is derived from an EMBL/GenBank/DDBJ whole genome shotgun (WGS) entry which is preliminary data.</text>
</comment>
<evidence type="ECO:0000313" key="3">
    <source>
        <dbReference type="Proteomes" id="UP000886595"/>
    </source>
</evidence>
<dbReference type="GO" id="GO:0003676">
    <property type="term" value="F:nucleic acid binding"/>
    <property type="evidence" value="ECO:0007669"/>
    <property type="project" value="InterPro"/>
</dbReference>
<sequence>MITQNSQIIPQDKHQLHTDAAWKEETKTAGLAWIFTDTNGKRLLQGRKTEEWVSSPLVAEGLVVREALYQARDHGFNSLIFKSDAQILIRAINGTDSIKGLFGILQDIQNLTCYISDFSFSYVSRSNNTAADLLVKRALSGLYPAP</sequence>
<dbReference type="InterPro" id="IPR002156">
    <property type="entry name" value="RNaseH_domain"/>
</dbReference>
<organism evidence="2 3">
    <name type="scientific">Brassica carinata</name>
    <name type="common">Ethiopian mustard</name>
    <name type="synonym">Abyssinian cabbage</name>
    <dbReference type="NCBI Taxonomy" id="52824"/>
    <lineage>
        <taxon>Eukaryota</taxon>
        <taxon>Viridiplantae</taxon>
        <taxon>Streptophyta</taxon>
        <taxon>Embryophyta</taxon>
        <taxon>Tracheophyta</taxon>
        <taxon>Spermatophyta</taxon>
        <taxon>Magnoliopsida</taxon>
        <taxon>eudicotyledons</taxon>
        <taxon>Gunneridae</taxon>
        <taxon>Pentapetalae</taxon>
        <taxon>rosids</taxon>
        <taxon>malvids</taxon>
        <taxon>Brassicales</taxon>
        <taxon>Brassicaceae</taxon>
        <taxon>Brassiceae</taxon>
        <taxon>Brassica</taxon>
    </lineage>
</organism>
<dbReference type="Pfam" id="PF13456">
    <property type="entry name" value="RVT_3"/>
    <property type="match status" value="1"/>
</dbReference>
<dbReference type="PANTHER" id="PTHR47074">
    <property type="entry name" value="BNAC02G40300D PROTEIN"/>
    <property type="match status" value="1"/>
</dbReference>
<protein>
    <recommendedName>
        <fullName evidence="1">RNase H type-1 domain-containing protein</fullName>
    </recommendedName>
</protein>
<dbReference type="CDD" id="cd06222">
    <property type="entry name" value="RNase_H_like"/>
    <property type="match status" value="1"/>
</dbReference>
<dbReference type="Gene3D" id="3.30.420.10">
    <property type="entry name" value="Ribonuclease H-like superfamily/Ribonuclease H"/>
    <property type="match status" value="1"/>
</dbReference>
<keyword evidence="3" id="KW-1185">Reference proteome</keyword>
<dbReference type="PANTHER" id="PTHR47074:SF11">
    <property type="entry name" value="REVERSE TRANSCRIPTASE-LIKE PROTEIN"/>
    <property type="match status" value="1"/>
</dbReference>
<feature type="domain" description="RNase H type-1" evidence="1">
    <location>
        <begin position="18"/>
        <end position="138"/>
    </location>
</feature>
<evidence type="ECO:0000313" key="2">
    <source>
        <dbReference type="EMBL" id="KAG2332542.1"/>
    </source>
</evidence>